<dbReference type="Proteomes" id="UP000241203">
    <property type="component" value="Unassembled WGS sequence"/>
</dbReference>
<protein>
    <submittedName>
        <fullName evidence="7">Carbohydrate ABC transporter substrate-binding protein (CUT1 family)</fullName>
    </submittedName>
</protein>
<dbReference type="PANTHER" id="PTHR43649">
    <property type="entry name" value="ARABINOSE-BINDING PROTEIN-RELATED"/>
    <property type="match status" value="1"/>
</dbReference>
<reference evidence="7 8" key="1">
    <citation type="submission" date="2018-03" db="EMBL/GenBank/DDBJ databases">
        <title>Genomic Encyclopedia of Archaeal and Bacterial Type Strains, Phase II (KMG-II): from individual species to whole genera.</title>
        <authorList>
            <person name="Goeker M."/>
        </authorList>
    </citation>
    <scope>NUCLEOTIDE SEQUENCE [LARGE SCALE GENOMIC DNA]</scope>
    <source>
        <strain evidence="7 8">DSM 21548</strain>
    </source>
</reference>
<dbReference type="AlphaFoldDB" id="A0A2P8GTZ6"/>
<organism evidence="7 8">
    <name type="scientific">Labedella gwakjiensis</name>
    <dbReference type="NCBI Taxonomy" id="390269"/>
    <lineage>
        <taxon>Bacteria</taxon>
        <taxon>Bacillati</taxon>
        <taxon>Actinomycetota</taxon>
        <taxon>Actinomycetes</taxon>
        <taxon>Micrococcales</taxon>
        <taxon>Microbacteriaceae</taxon>
        <taxon>Labedella</taxon>
    </lineage>
</organism>
<proteinExistence type="predicted"/>
<dbReference type="Gene3D" id="3.40.190.10">
    <property type="entry name" value="Periplasmic binding protein-like II"/>
    <property type="match status" value="1"/>
</dbReference>
<evidence type="ECO:0000256" key="1">
    <source>
        <dbReference type="ARBA" id="ARBA00022475"/>
    </source>
</evidence>
<sequence length="432" mass="46091">MRTSRFTAIALAVGLSTIAVSGCASTGGADSGEPVTLEFWSWAPGSQEEVDAFNAAHPDIQVKYTDAGGGETSSAKLVTSVRAGNAPDVAAVEYTALPRLVVAGVPLDITEYVSDVEDKFAEGTWAQTTFDGHTYGVPQDIGPMALVYREDVFAEYGVEAPLTWDDFRTAAETIKAQNPDLTLASLSTDGWGWYAPVAAQAGEDWWSVSGDTWTVNIDGEKSREVMDFFQGMYDDGLIAADPILTPEYNKELNDGTMLSWPSAVWAPGVIEGVAPDTAGKWALAPLPRWEADDPTVSFQGGSSVIVTSTSEHPEEAAEFAKWLNASEEGSEMVLNVQNAYPAALSAQEIATEQEPPTLMPQQTDYYEVVAEISKNTKPVTWGPNTDVAAAAFTDAMNAAVANGTSWADALTATQKAVVEDMKKQGFNVKEGN</sequence>
<evidence type="ECO:0000313" key="8">
    <source>
        <dbReference type="Proteomes" id="UP000241203"/>
    </source>
</evidence>
<keyword evidence="5" id="KW-0449">Lipoprotein</keyword>
<dbReference type="PANTHER" id="PTHR43649:SF33">
    <property type="entry name" value="POLYGALACTURONAN_RHAMNOGALACTURONAN-BINDING PROTEIN YTCQ"/>
    <property type="match status" value="1"/>
</dbReference>
<feature type="chain" id="PRO_5039245373" evidence="6">
    <location>
        <begin position="22"/>
        <end position="432"/>
    </location>
</feature>
<evidence type="ECO:0000256" key="5">
    <source>
        <dbReference type="ARBA" id="ARBA00023288"/>
    </source>
</evidence>
<evidence type="ECO:0000256" key="4">
    <source>
        <dbReference type="ARBA" id="ARBA00023139"/>
    </source>
</evidence>
<dbReference type="RefSeq" id="WP_243696734.1">
    <property type="nucleotide sequence ID" value="NZ_PYAU01000001.1"/>
</dbReference>
<evidence type="ECO:0000313" key="7">
    <source>
        <dbReference type="EMBL" id="PSL37429.1"/>
    </source>
</evidence>
<name>A0A2P8GTZ6_9MICO</name>
<accession>A0A2P8GTZ6</accession>
<keyword evidence="2 6" id="KW-0732">Signal</keyword>
<gene>
    <name evidence="7" type="ORF">CLV49_1036</name>
</gene>
<keyword evidence="3" id="KW-0472">Membrane</keyword>
<dbReference type="EMBL" id="PYAU01000001">
    <property type="protein sequence ID" value="PSL37429.1"/>
    <property type="molecule type" value="Genomic_DNA"/>
</dbReference>
<dbReference type="InterPro" id="IPR006059">
    <property type="entry name" value="SBP"/>
</dbReference>
<evidence type="ECO:0000256" key="2">
    <source>
        <dbReference type="ARBA" id="ARBA00022729"/>
    </source>
</evidence>
<feature type="signal peptide" evidence="6">
    <location>
        <begin position="1"/>
        <end position="21"/>
    </location>
</feature>
<evidence type="ECO:0000256" key="6">
    <source>
        <dbReference type="SAM" id="SignalP"/>
    </source>
</evidence>
<dbReference type="InterPro" id="IPR050490">
    <property type="entry name" value="Bact_solute-bd_prot1"/>
</dbReference>
<comment type="caution">
    <text evidence="7">The sequence shown here is derived from an EMBL/GenBank/DDBJ whole genome shotgun (WGS) entry which is preliminary data.</text>
</comment>
<keyword evidence="1" id="KW-1003">Cell membrane</keyword>
<keyword evidence="4" id="KW-0564">Palmitate</keyword>
<dbReference type="CDD" id="cd13585">
    <property type="entry name" value="PBP2_TMBP_like"/>
    <property type="match status" value="1"/>
</dbReference>
<dbReference type="Pfam" id="PF01547">
    <property type="entry name" value="SBP_bac_1"/>
    <property type="match status" value="1"/>
</dbReference>
<dbReference type="PROSITE" id="PS51257">
    <property type="entry name" value="PROKAR_LIPOPROTEIN"/>
    <property type="match status" value="1"/>
</dbReference>
<evidence type="ECO:0000256" key="3">
    <source>
        <dbReference type="ARBA" id="ARBA00023136"/>
    </source>
</evidence>
<dbReference type="SUPFAM" id="SSF53850">
    <property type="entry name" value="Periplasmic binding protein-like II"/>
    <property type="match status" value="1"/>
</dbReference>